<dbReference type="AlphaFoldDB" id="A0A2D6YHD7"/>
<evidence type="ECO:0000256" key="3">
    <source>
        <dbReference type="ARBA" id="ARBA00022842"/>
    </source>
</evidence>
<dbReference type="EMBL" id="NZEX01000037">
    <property type="protein sequence ID" value="MAH62562.1"/>
    <property type="molecule type" value="Genomic_DNA"/>
</dbReference>
<reference evidence="8" key="1">
    <citation type="submission" date="2017-09" db="EMBL/GenBank/DDBJ databases">
        <title>The Reconstruction of 2,631 Draft Metagenome-Assembled Genomes from the Global Oceans.</title>
        <authorList>
            <person name="Tully B.J."/>
            <person name="Graham E.D."/>
            <person name="Heidelberg J.F."/>
        </authorList>
    </citation>
    <scope>NUCLEOTIDE SEQUENCE [LARGE SCALE GENOMIC DNA]</scope>
</reference>
<gene>
    <name evidence="7" type="ORF">CMN54_03765</name>
</gene>
<evidence type="ECO:0000313" key="8">
    <source>
        <dbReference type="Proteomes" id="UP000226525"/>
    </source>
</evidence>
<feature type="binding site" evidence="4">
    <location>
        <position position="131"/>
    </location>
    <ligand>
        <name>substrate</name>
    </ligand>
</feature>
<evidence type="ECO:0000256" key="4">
    <source>
        <dbReference type="PIRSR" id="PIRSR015582-1"/>
    </source>
</evidence>
<evidence type="ECO:0000256" key="2">
    <source>
        <dbReference type="ARBA" id="ARBA00022723"/>
    </source>
</evidence>
<dbReference type="InterPro" id="IPR040442">
    <property type="entry name" value="Pyrv_kinase-like_dom_sf"/>
</dbReference>
<evidence type="ECO:0000256" key="5">
    <source>
        <dbReference type="PIRSR" id="PIRSR015582-2"/>
    </source>
</evidence>
<keyword evidence="3 5" id="KW-0460">Magnesium</keyword>
<dbReference type="SUPFAM" id="SSF51621">
    <property type="entry name" value="Phosphoenolpyruvate/pyruvate domain"/>
    <property type="match status" value="1"/>
</dbReference>
<comment type="cofactor">
    <cofactor evidence="1">
        <name>Mg(2+)</name>
        <dbReference type="ChEBI" id="CHEBI:18420"/>
    </cofactor>
</comment>
<dbReference type="Pfam" id="PF03328">
    <property type="entry name" value="HpcH_HpaI"/>
    <property type="match status" value="1"/>
</dbReference>
<dbReference type="InterPro" id="IPR011206">
    <property type="entry name" value="Citrate_lyase_beta/mcl1/mcl2"/>
</dbReference>
<dbReference type="InterPro" id="IPR005000">
    <property type="entry name" value="Aldolase/citrate-lyase_domain"/>
</dbReference>
<dbReference type="GO" id="GO:0006107">
    <property type="term" value="P:oxaloacetate metabolic process"/>
    <property type="evidence" value="ECO:0007669"/>
    <property type="project" value="TreeGrafter"/>
</dbReference>
<dbReference type="InterPro" id="IPR015813">
    <property type="entry name" value="Pyrv/PenolPyrv_kinase-like_dom"/>
</dbReference>
<feature type="binding site" evidence="5">
    <location>
        <position position="158"/>
    </location>
    <ligand>
        <name>Mg(2+)</name>
        <dbReference type="ChEBI" id="CHEBI:18420"/>
    </ligand>
</feature>
<evidence type="ECO:0000256" key="1">
    <source>
        <dbReference type="ARBA" id="ARBA00001946"/>
    </source>
</evidence>
<organism evidence="7 8">
    <name type="scientific">SAR324 cluster bacterium</name>
    <dbReference type="NCBI Taxonomy" id="2024889"/>
    <lineage>
        <taxon>Bacteria</taxon>
        <taxon>Deltaproteobacteria</taxon>
        <taxon>SAR324 cluster</taxon>
    </lineage>
</organism>
<accession>A0A2D6YHD7</accession>
<dbReference type="PANTHER" id="PTHR32308:SF10">
    <property type="entry name" value="CITRATE LYASE SUBUNIT BETA"/>
    <property type="match status" value="1"/>
</dbReference>
<protein>
    <submittedName>
        <fullName evidence="7">CoA ester lyase</fullName>
    </submittedName>
</protein>
<keyword evidence="2 5" id="KW-0479">Metal-binding</keyword>
<proteinExistence type="predicted"/>
<keyword evidence="7" id="KW-0456">Lyase</keyword>
<feature type="binding site" evidence="5">
    <location>
        <position position="131"/>
    </location>
    <ligand>
        <name>Mg(2+)</name>
        <dbReference type="ChEBI" id="CHEBI:18420"/>
    </ligand>
</feature>
<evidence type="ECO:0000259" key="6">
    <source>
        <dbReference type="Pfam" id="PF03328"/>
    </source>
</evidence>
<dbReference type="Gene3D" id="3.20.20.60">
    <property type="entry name" value="Phosphoenolpyruvate-binding domains"/>
    <property type="match status" value="1"/>
</dbReference>
<feature type="binding site" evidence="4">
    <location>
        <position position="66"/>
    </location>
    <ligand>
        <name>substrate</name>
    </ligand>
</feature>
<feature type="domain" description="HpcH/HpaI aldolase/citrate lyase" evidence="6">
    <location>
        <begin position="5"/>
        <end position="238"/>
    </location>
</feature>
<dbReference type="PIRSF" id="PIRSF015582">
    <property type="entry name" value="Cit_lyase_B"/>
    <property type="match status" value="1"/>
</dbReference>
<evidence type="ECO:0000313" key="7">
    <source>
        <dbReference type="EMBL" id="MAH62562.1"/>
    </source>
</evidence>
<dbReference type="Proteomes" id="UP000226525">
    <property type="component" value="Unassembled WGS sequence"/>
</dbReference>
<dbReference type="GO" id="GO:0016829">
    <property type="term" value="F:lyase activity"/>
    <property type="evidence" value="ECO:0007669"/>
    <property type="project" value="UniProtKB-KW"/>
</dbReference>
<dbReference type="PANTHER" id="PTHR32308">
    <property type="entry name" value="LYASE BETA SUBUNIT, PUTATIVE (AFU_ORTHOLOGUE AFUA_4G13030)-RELATED"/>
    <property type="match status" value="1"/>
</dbReference>
<comment type="caution">
    <text evidence="7">The sequence shown here is derived from an EMBL/GenBank/DDBJ whole genome shotgun (WGS) entry which is preliminary data.</text>
</comment>
<name>A0A2D6YHD7_9DELT</name>
<dbReference type="GO" id="GO:0000287">
    <property type="term" value="F:magnesium ion binding"/>
    <property type="evidence" value="ECO:0007669"/>
    <property type="project" value="TreeGrafter"/>
</dbReference>
<sequence>MPQLRSILSVPGHSAKMQAKALQSTADLVMFDLEDSVLLASKETARQQIISTLKSLPEHHPRLALRCNGLKTAWFYRDMIEVLEIAVDRVSVLVIPKIENAGDVACFTHLLDGIERHTKAQQTIRLHACIESPAGLVQSEAIAATSSRLEALVFGIADYSRAIGAPLVSLSGHGENEKSVYSGHRWHYVLSRLVAAAKSVDLQAIDAPYGNFRDVIGLQQSATQAQALGCDGKWAIHPDQLGMIQQVFSPNTAELELAQKVLEAVRAAEKQGLGAVAVDGQMIDQATVKLAKKVLEED</sequence>